<dbReference type="GO" id="GO:0015074">
    <property type="term" value="P:DNA integration"/>
    <property type="evidence" value="ECO:0007669"/>
    <property type="project" value="UniProtKB-KW"/>
</dbReference>
<dbReference type="PANTHER" id="PTHR30349">
    <property type="entry name" value="PHAGE INTEGRASE-RELATED"/>
    <property type="match status" value="1"/>
</dbReference>
<dbReference type="InterPro" id="IPR050090">
    <property type="entry name" value="Tyrosine_recombinase_XerCD"/>
</dbReference>
<gene>
    <name evidence="6" type="ORF">VM99_02390</name>
</gene>
<dbReference type="AlphaFoldDB" id="A0A0G3G6R4"/>
<dbReference type="Gene3D" id="1.10.443.10">
    <property type="entry name" value="Intergrase catalytic core"/>
    <property type="match status" value="1"/>
</dbReference>
<keyword evidence="3" id="KW-0238">DNA-binding</keyword>
<dbReference type="InterPro" id="IPR011010">
    <property type="entry name" value="DNA_brk_join_enz"/>
</dbReference>
<dbReference type="PATRIC" id="fig|587753.11.peg.493"/>
<dbReference type="GO" id="GO:0003677">
    <property type="term" value="F:DNA binding"/>
    <property type="evidence" value="ECO:0007669"/>
    <property type="project" value="UniProtKB-KW"/>
</dbReference>
<evidence type="ECO:0000256" key="2">
    <source>
        <dbReference type="ARBA" id="ARBA00022908"/>
    </source>
</evidence>
<dbReference type="SUPFAM" id="SSF56349">
    <property type="entry name" value="DNA breaking-rejoining enzymes"/>
    <property type="match status" value="1"/>
</dbReference>
<dbReference type="InterPro" id="IPR002104">
    <property type="entry name" value="Integrase_catalytic"/>
</dbReference>
<protein>
    <recommendedName>
        <fullName evidence="5">Tyr recombinase domain-containing protein</fullName>
    </recommendedName>
</protein>
<dbReference type="EMBL" id="CP011020">
    <property type="protein sequence ID" value="AKJ96950.1"/>
    <property type="molecule type" value="Genomic_DNA"/>
</dbReference>
<evidence type="ECO:0000256" key="1">
    <source>
        <dbReference type="ARBA" id="ARBA00008857"/>
    </source>
</evidence>
<keyword evidence="4" id="KW-0233">DNA recombination</keyword>
<name>A0A0G3G6R4_9PSED</name>
<proteinExistence type="inferred from homology"/>
<dbReference type="Pfam" id="PF00589">
    <property type="entry name" value="Phage_integrase"/>
    <property type="match status" value="1"/>
</dbReference>
<dbReference type="Proteomes" id="UP000035212">
    <property type="component" value="Chromosome"/>
</dbReference>
<reference evidence="6 7" key="1">
    <citation type="journal article" date="2015" name="Stand. Genomic Sci.">
        <title>Complete genome of Pseudomonas chlororaphis strain UFB2, a soil bacterium with antibacterial activity against bacterial canker pathogen of tomato.</title>
        <authorList>
            <person name="Deng P."/>
            <person name="Wang X."/>
            <person name="Baird S.M."/>
            <person name="Lu S.E."/>
        </authorList>
    </citation>
    <scope>NUCLEOTIDE SEQUENCE [LARGE SCALE GENOMIC DNA]</scope>
    <source>
        <strain evidence="6 7">UFB2</strain>
    </source>
</reference>
<comment type="similarity">
    <text evidence="1">Belongs to the 'phage' integrase family.</text>
</comment>
<feature type="domain" description="Tyr recombinase" evidence="5">
    <location>
        <begin position="191"/>
        <end position="395"/>
    </location>
</feature>
<reference evidence="7" key="2">
    <citation type="submission" date="2015-03" db="EMBL/GenBank/DDBJ databases">
        <authorList>
            <person name="Deng P."/>
            <person name="Lu S."/>
        </authorList>
    </citation>
    <scope>NUCLEOTIDE SEQUENCE [LARGE SCALE GENOMIC DNA]</scope>
    <source>
        <strain evidence="7">UFB2</strain>
    </source>
</reference>
<keyword evidence="2" id="KW-0229">DNA integration</keyword>
<sequence>MGKLYCLTEETFRLPFATANKGSLVFVDAENIPKMFWPDGSWNTPANLYMLKLFHGGYSRLTDGGTLTTYANQLGHIIRYVYLNGIELHKLTDNRFTAFIRSLRAEKMLNDKTVSKRNEDTIIAIGRRTLEFLSFVGMLYDGSSGVGPNERIKAEKREVKVSQSTSSYGTVSTSIHHYWHHNSFPEPSGPKKRNAISTADIKRLKGVVSRISPNSHIKKRRYVMLLLLEITGGRRSEVCALTVRSVLAALEMDEPFLLMESIKQGGNKKSARLIPVTRVDLLFIAEYINSNRSIVVHNTCGKIKDHGYVLINHRSGQQLKPNTLTQEVRAFRIAAGIPGRAHPHMFRHRFITKLFVSFITSQEVLDKEDFRSRILNVEYYKRKILEFTGQKHVKSLDHYIDLAFDEYFDVERVNKKIRETLDLEAIKRALELLKLEVESGIEPHDIQSRIGEMLSQND</sequence>
<dbReference type="CDD" id="cd00397">
    <property type="entry name" value="DNA_BRE_C"/>
    <property type="match status" value="1"/>
</dbReference>
<evidence type="ECO:0000256" key="3">
    <source>
        <dbReference type="ARBA" id="ARBA00023125"/>
    </source>
</evidence>
<evidence type="ECO:0000256" key="4">
    <source>
        <dbReference type="ARBA" id="ARBA00023172"/>
    </source>
</evidence>
<evidence type="ECO:0000313" key="7">
    <source>
        <dbReference type="Proteomes" id="UP000035212"/>
    </source>
</evidence>
<organism evidence="6 7">
    <name type="scientific">Pseudomonas chlororaphis</name>
    <dbReference type="NCBI Taxonomy" id="587753"/>
    <lineage>
        <taxon>Bacteria</taxon>
        <taxon>Pseudomonadati</taxon>
        <taxon>Pseudomonadota</taxon>
        <taxon>Gammaproteobacteria</taxon>
        <taxon>Pseudomonadales</taxon>
        <taxon>Pseudomonadaceae</taxon>
        <taxon>Pseudomonas</taxon>
    </lineage>
</organism>
<evidence type="ECO:0000259" key="5">
    <source>
        <dbReference type="PROSITE" id="PS51898"/>
    </source>
</evidence>
<accession>A0A0G3G6R4</accession>
<dbReference type="PANTHER" id="PTHR30349:SF41">
    <property type="entry name" value="INTEGRASE_RECOMBINASE PROTEIN MJ0367-RELATED"/>
    <property type="match status" value="1"/>
</dbReference>
<evidence type="ECO:0000313" key="6">
    <source>
        <dbReference type="EMBL" id="AKJ96950.1"/>
    </source>
</evidence>
<dbReference type="InterPro" id="IPR013762">
    <property type="entry name" value="Integrase-like_cat_sf"/>
</dbReference>
<dbReference type="PROSITE" id="PS51898">
    <property type="entry name" value="TYR_RECOMBINASE"/>
    <property type="match status" value="1"/>
</dbReference>
<dbReference type="GO" id="GO:0006310">
    <property type="term" value="P:DNA recombination"/>
    <property type="evidence" value="ECO:0007669"/>
    <property type="project" value="UniProtKB-KW"/>
</dbReference>